<comment type="caution">
    <text evidence="1">The sequence shown here is derived from an EMBL/GenBank/DDBJ whole genome shotgun (WGS) entry which is preliminary data.</text>
</comment>
<evidence type="ECO:0000313" key="1">
    <source>
        <dbReference type="EMBL" id="OOE43433.1"/>
    </source>
</evidence>
<name>A0AB36K5J5_9GAMM</name>
<protein>
    <submittedName>
        <fullName evidence="1">Uncharacterized protein</fullName>
    </submittedName>
</protein>
<dbReference type="Proteomes" id="UP000188726">
    <property type="component" value="Unassembled WGS sequence"/>
</dbReference>
<proteinExistence type="predicted"/>
<gene>
    <name evidence="1" type="ORF">BZG09_10660</name>
</gene>
<dbReference type="AlphaFoldDB" id="A0AB36K5J5"/>
<sequence length="194" mass="21850">MRTVPVDDFLPTLRQMVSTPLPIQMKDAIVKSAIRFCRKTGVVFTERTIFQVYRGQTIKTVSASAVNRQAGGTLKASSESRVSSNGVELVVGRDFESLGMDELYFLRDMDDVTIGCAVEPVPGAKELPAKLHDDWVYGVCAGAASFLYSQPSMMNGDMHGYYEREFIEQTRHAARWRLETQPQISRPTRKRSFF</sequence>
<reference evidence="1 2" key="1">
    <citation type="journal article" date="2017" name="Genome Announc.">
        <title>Draft Genome Sequences of Salinivibrio proteolyticus, Salinivibrio sharmensis, Salinivibrio siamensis, Salinivibrio costicola subsp. alcaliphilus, Salinivibrio costicola subsp. vallismortis, and 29 New Isolates Belonging to the Genus Salinivibrio.</title>
        <authorList>
            <person name="Lopez-Hermoso C."/>
            <person name="de la Haba R.R."/>
            <person name="Sanchez-Porro C."/>
            <person name="Bayliss S.C."/>
            <person name="Feil E.J."/>
            <person name="Ventosa A."/>
        </authorList>
    </citation>
    <scope>NUCLEOTIDE SEQUENCE [LARGE SCALE GENOMIC DNA]</scope>
    <source>
        <strain evidence="1 2">IC202</strain>
    </source>
</reference>
<dbReference type="RefSeq" id="WP_077458767.1">
    <property type="nucleotide sequence ID" value="NZ_MUEO01000025.1"/>
</dbReference>
<organism evidence="1 2">
    <name type="scientific">Salinivibrio kushneri</name>
    <dbReference type="NCBI Taxonomy" id="1908198"/>
    <lineage>
        <taxon>Bacteria</taxon>
        <taxon>Pseudomonadati</taxon>
        <taxon>Pseudomonadota</taxon>
        <taxon>Gammaproteobacteria</taxon>
        <taxon>Vibrionales</taxon>
        <taxon>Vibrionaceae</taxon>
        <taxon>Salinivibrio</taxon>
    </lineage>
</organism>
<dbReference type="EMBL" id="MUEO01000025">
    <property type="protein sequence ID" value="OOE43433.1"/>
    <property type="molecule type" value="Genomic_DNA"/>
</dbReference>
<evidence type="ECO:0000313" key="2">
    <source>
        <dbReference type="Proteomes" id="UP000188726"/>
    </source>
</evidence>
<accession>A0AB36K5J5</accession>